<name>A0ABT5F1B2_9BACT</name>
<evidence type="ECO:0000313" key="3">
    <source>
        <dbReference type="EMBL" id="MDC0747863.1"/>
    </source>
</evidence>
<dbReference type="RefSeq" id="WP_271926571.1">
    <property type="nucleotide sequence ID" value="NZ_JAQNDO010000001.1"/>
</dbReference>
<gene>
    <name evidence="3" type="ORF">POL67_41410</name>
</gene>
<dbReference type="InterPro" id="IPR045361">
    <property type="entry name" value="CIS_tube_prot_N"/>
</dbReference>
<feature type="compositionally biased region" description="Low complexity" evidence="1">
    <location>
        <begin position="334"/>
        <end position="373"/>
    </location>
</feature>
<dbReference type="Pfam" id="PF19266">
    <property type="entry name" value="CIS_tube"/>
    <property type="match status" value="1"/>
</dbReference>
<dbReference type="Proteomes" id="UP001221411">
    <property type="component" value="Unassembled WGS sequence"/>
</dbReference>
<accession>A0ABT5F1B2</accession>
<sequence>MSDPKRAQFVVKRAGGKKQTIDVDFNPASLQLTMETKLAQSKDKKLGKQQVVNESTSKLSMELVFDTTVTGANVCDKTEQVARMLGDTKGSPPPEVLFSWGAFAFTGLVDSYKETIEFFSADGVPLRSTVALGMTSKKDVFNRGPDGLKAGKWAGSSSMEKGATETPRAPGQSTTDAGTEGGDPNAGRAIAEQNSEENMRFPESDTLTVDDAAPLAPPVPFAEGGSGAGFGASAELGFGISAEFGFSAEFGIGVSADFGVSAEFGLGVSADLGISSDFGGGGGSSGIGGSSGGGVSGGLGSSAGGTSRPSGASAGPSRSSGGRTLGAVGAAGPRARLSGGATAGATRGTRSGLPGQTSAAAGGPARGSRASAGVPATQGAFDGIHTPSPGQGAARRPRLDPSRLLPSSEPGTERVDEDAVFEIGGKLVAGAPRLGGAKRRVRFDEE</sequence>
<feature type="domain" description="Contractile injection system tube protein N-terminal" evidence="2">
    <location>
        <begin position="16"/>
        <end position="139"/>
    </location>
</feature>
<evidence type="ECO:0000259" key="2">
    <source>
        <dbReference type="Pfam" id="PF19266"/>
    </source>
</evidence>
<evidence type="ECO:0000256" key="1">
    <source>
        <dbReference type="SAM" id="MobiDB-lite"/>
    </source>
</evidence>
<dbReference type="EMBL" id="JAQNDO010000001">
    <property type="protein sequence ID" value="MDC0747863.1"/>
    <property type="molecule type" value="Genomic_DNA"/>
</dbReference>
<organism evidence="3 4">
    <name type="scientific">Polyangium mundeleinium</name>
    <dbReference type="NCBI Taxonomy" id="2995306"/>
    <lineage>
        <taxon>Bacteria</taxon>
        <taxon>Pseudomonadati</taxon>
        <taxon>Myxococcota</taxon>
        <taxon>Polyangia</taxon>
        <taxon>Polyangiales</taxon>
        <taxon>Polyangiaceae</taxon>
        <taxon>Polyangium</taxon>
    </lineage>
</organism>
<comment type="caution">
    <text evidence="3">The sequence shown here is derived from an EMBL/GenBank/DDBJ whole genome shotgun (WGS) entry which is preliminary data.</text>
</comment>
<proteinExistence type="predicted"/>
<reference evidence="3 4" key="1">
    <citation type="submission" date="2022-11" db="EMBL/GenBank/DDBJ databases">
        <title>Minimal conservation of predation-associated metabolite biosynthetic gene clusters underscores biosynthetic potential of Myxococcota including descriptions for ten novel species: Archangium lansinium sp. nov., Myxococcus landrumus sp. nov., Nannocystis bai.</title>
        <authorList>
            <person name="Ahearne A."/>
            <person name="Stevens C."/>
            <person name="Dowd S."/>
        </authorList>
    </citation>
    <scope>NUCLEOTIDE SEQUENCE [LARGE SCALE GENOMIC DNA]</scope>
    <source>
        <strain evidence="3 4">RJM3</strain>
    </source>
</reference>
<feature type="region of interest" description="Disordered" evidence="1">
    <location>
        <begin position="143"/>
        <end position="188"/>
    </location>
</feature>
<feature type="compositionally biased region" description="Gly residues" evidence="1">
    <location>
        <begin position="285"/>
        <end position="303"/>
    </location>
</feature>
<feature type="region of interest" description="Disordered" evidence="1">
    <location>
        <begin position="285"/>
        <end position="417"/>
    </location>
</feature>
<protein>
    <recommendedName>
        <fullName evidence="2">Contractile injection system tube protein N-terminal domain-containing protein</fullName>
    </recommendedName>
</protein>
<keyword evidence="4" id="KW-1185">Reference proteome</keyword>
<evidence type="ECO:0000313" key="4">
    <source>
        <dbReference type="Proteomes" id="UP001221411"/>
    </source>
</evidence>
<feature type="compositionally biased region" description="Low complexity" evidence="1">
    <location>
        <begin position="304"/>
        <end position="322"/>
    </location>
</feature>